<dbReference type="EMBL" id="CM051397">
    <property type="protein sequence ID" value="KAJ4720337.1"/>
    <property type="molecule type" value="Genomic_DNA"/>
</dbReference>
<accession>A0ACC1Y998</accession>
<organism evidence="1 2">
    <name type="scientific">Melia azedarach</name>
    <name type="common">Chinaberry tree</name>
    <dbReference type="NCBI Taxonomy" id="155640"/>
    <lineage>
        <taxon>Eukaryota</taxon>
        <taxon>Viridiplantae</taxon>
        <taxon>Streptophyta</taxon>
        <taxon>Embryophyta</taxon>
        <taxon>Tracheophyta</taxon>
        <taxon>Spermatophyta</taxon>
        <taxon>Magnoliopsida</taxon>
        <taxon>eudicotyledons</taxon>
        <taxon>Gunneridae</taxon>
        <taxon>Pentapetalae</taxon>
        <taxon>rosids</taxon>
        <taxon>malvids</taxon>
        <taxon>Sapindales</taxon>
        <taxon>Meliaceae</taxon>
        <taxon>Melia</taxon>
    </lineage>
</organism>
<dbReference type="Proteomes" id="UP001164539">
    <property type="component" value="Chromosome 4"/>
</dbReference>
<reference evidence="1 2" key="1">
    <citation type="journal article" date="2023" name="Science">
        <title>Complex scaffold remodeling in plant triterpene biosynthesis.</title>
        <authorList>
            <person name="De La Pena R."/>
            <person name="Hodgson H."/>
            <person name="Liu J.C."/>
            <person name="Stephenson M.J."/>
            <person name="Martin A.C."/>
            <person name="Owen C."/>
            <person name="Harkess A."/>
            <person name="Leebens-Mack J."/>
            <person name="Jimenez L.E."/>
            <person name="Osbourn A."/>
            <person name="Sattely E.S."/>
        </authorList>
    </citation>
    <scope>NUCLEOTIDE SEQUENCE [LARGE SCALE GENOMIC DNA]</scope>
    <source>
        <strain evidence="2">cv. JPN11</strain>
        <tissue evidence="1">Leaf</tissue>
    </source>
</reference>
<gene>
    <name evidence="1" type="ORF">OWV82_008184</name>
</gene>
<sequence>MSHESMPCILICDLKSLIPFQKPSVCAVVSIINGELKKKQQRKSCLQRQKTPTDREGGGNPEWNHVMNFDIRSLVNDCTHLFLGFDLYCEGVIYGNNSIGEVRVPLKDLIGEFSGVVARFLRYQIRTSDRKPNGVLSFSYKLKGTTSNNKCITVTSSPEVKSSSSAEAKIQNCSEKVEYPRIEEADEQSSPAGICYPSLEYVNCPMPGFYSPPPPNYSYYNKGTEAYNYNYKTRSLPPVYYHPGAWYGMESAGYRMTSFWILVIALLAFASTIIAAEKSPKIERISGSAGDVLEDDPVGRLKVYIYELPSKYNKKLLQKDPRCLTHMFAAEIFMHRFLLSSPVRTLNPEEADWFYTPIYPTCDLTPTGLPLPFKSPRMMRSAIQLISSNWPYWNRTEGADHFFVVPHDFGACFHYQEEKAIERGILPLLQRATLVQTFGQRNHVCLNEGSITIPPYAPPQKMQAHQIPPDTPRSIFVYFRGLFYDVNNDPEGGYYARGARAAVWENFKNNPLFDISTDHPTTYYEDMQRAIFCLCPLGWAPWSPRLVEAVVFGCIPIIIADDIVLPFADAIPWEEIGVFVAEKDVPKLDTILTSIPPEVILRKQRLLANPSMKRAMLFPQPAQPGDAFHQILNGLARKLPHDKSTYLKPNEKILNWTAGPVGDLKPW</sequence>
<evidence type="ECO:0000313" key="1">
    <source>
        <dbReference type="EMBL" id="KAJ4720337.1"/>
    </source>
</evidence>
<protein>
    <submittedName>
        <fullName evidence="1">Exostosin family protein</fullName>
    </submittedName>
</protein>
<comment type="caution">
    <text evidence="1">The sequence shown here is derived from an EMBL/GenBank/DDBJ whole genome shotgun (WGS) entry which is preliminary data.</text>
</comment>
<proteinExistence type="predicted"/>
<evidence type="ECO:0000313" key="2">
    <source>
        <dbReference type="Proteomes" id="UP001164539"/>
    </source>
</evidence>
<name>A0ACC1Y998_MELAZ</name>
<keyword evidence="2" id="KW-1185">Reference proteome</keyword>